<sequence>MTDPSISGAGCVVVLGGRSEREFSVVRNLGYRVVLVDEQVPWHCMPWVDAHLDVDLDDRDAVAEAIRAELGDEAPVAVLTHTEPRLPLMAHLNGLLVDTPRGLDETAAANCRDKWRTRTVLSEAGLPVPRFVLVTTVDEALAAAEDIGYPVVVKPRDGAGAFGVRCCQGERELREAVAALFAAPAGALEGALVEEYVDGPEYAVQTVTHGTRTSVLSVFRQRMTPPPVFVELGYEHPSGLLPAERDELDQLMRDVLGALGLNDWISHTQIRRGPDGFRVIEVNARRPGGRLVEMTTAVSGVDMTEAVTRQAVGLPQPDPAATVAFARYASIVFDDAGTLLYDEVVPEPGPFGPLVEVEVEPGETVRPKEHPNGGVYGRIVVYGDSAEELDLAERRIRDELSLQVVFGEGLGPAETDSREFKSCC</sequence>
<reference evidence="6 7" key="1">
    <citation type="submission" date="2015-05" db="EMBL/GenBank/DDBJ databases">
        <title>Draft Genome assembly of Streptomyces showdoensis.</title>
        <authorList>
            <person name="Thapa K.K."/>
            <person name="Metsa-Ketela M."/>
        </authorList>
    </citation>
    <scope>NUCLEOTIDE SEQUENCE [LARGE SCALE GENOMIC DNA]</scope>
    <source>
        <strain evidence="6 7">ATCC 15227</strain>
    </source>
</reference>
<dbReference type="SUPFAM" id="SSF56059">
    <property type="entry name" value="Glutathione synthetase ATP-binding domain-like"/>
    <property type="match status" value="1"/>
</dbReference>
<evidence type="ECO:0000259" key="5">
    <source>
        <dbReference type="PROSITE" id="PS50975"/>
    </source>
</evidence>
<name>A0A2P2GHC1_STREW</name>
<keyword evidence="3 4" id="KW-0067">ATP-binding</keyword>
<keyword evidence="1 6" id="KW-0436">Ligase</keyword>
<evidence type="ECO:0000256" key="2">
    <source>
        <dbReference type="ARBA" id="ARBA00022741"/>
    </source>
</evidence>
<dbReference type="RefSeq" id="WP_046910516.1">
    <property type="nucleotide sequence ID" value="NZ_BAAAXG010000010.1"/>
</dbReference>
<gene>
    <name evidence="6" type="ORF">VO63_26495</name>
</gene>
<dbReference type="PANTHER" id="PTHR43585:SF2">
    <property type="entry name" value="ATP-GRASP ENZYME FSQD"/>
    <property type="match status" value="1"/>
</dbReference>
<dbReference type="PROSITE" id="PS50975">
    <property type="entry name" value="ATP_GRASP"/>
    <property type="match status" value="1"/>
</dbReference>
<protein>
    <submittedName>
        <fullName evidence="6">ATP-dependent carboxylate-amine ligase</fullName>
    </submittedName>
</protein>
<dbReference type="InterPro" id="IPR052032">
    <property type="entry name" value="ATP-dep_AA_Ligase"/>
</dbReference>
<dbReference type="Gene3D" id="3.40.50.20">
    <property type="match status" value="1"/>
</dbReference>
<dbReference type="Proteomes" id="UP000265325">
    <property type="component" value="Unassembled WGS sequence"/>
</dbReference>
<dbReference type="AlphaFoldDB" id="A0A2P2GHC1"/>
<dbReference type="SMART" id="SM01209">
    <property type="entry name" value="GARS_A"/>
    <property type="match status" value="1"/>
</dbReference>
<keyword evidence="7" id="KW-1185">Reference proteome</keyword>
<dbReference type="Pfam" id="PF13535">
    <property type="entry name" value="ATP-grasp_4"/>
    <property type="match status" value="1"/>
</dbReference>
<dbReference type="GO" id="GO:0005524">
    <property type="term" value="F:ATP binding"/>
    <property type="evidence" value="ECO:0007669"/>
    <property type="project" value="UniProtKB-UniRule"/>
</dbReference>
<feature type="domain" description="ATP-grasp" evidence="5">
    <location>
        <begin position="118"/>
        <end position="312"/>
    </location>
</feature>
<keyword evidence="2 4" id="KW-0547">Nucleotide-binding</keyword>
<organism evidence="6 7">
    <name type="scientific">Streptomyces showdoensis</name>
    <dbReference type="NCBI Taxonomy" id="68268"/>
    <lineage>
        <taxon>Bacteria</taxon>
        <taxon>Bacillati</taxon>
        <taxon>Actinomycetota</taxon>
        <taxon>Actinomycetes</taxon>
        <taxon>Kitasatosporales</taxon>
        <taxon>Streptomycetaceae</taxon>
        <taxon>Streptomyces</taxon>
    </lineage>
</organism>
<proteinExistence type="predicted"/>
<dbReference type="EMBL" id="LAQS01000047">
    <property type="protein sequence ID" value="KKZ70911.1"/>
    <property type="molecule type" value="Genomic_DNA"/>
</dbReference>
<evidence type="ECO:0000256" key="4">
    <source>
        <dbReference type="PROSITE-ProRule" id="PRU00409"/>
    </source>
</evidence>
<dbReference type="PANTHER" id="PTHR43585">
    <property type="entry name" value="FUMIPYRROLE BIOSYNTHESIS PROTEIN C"/>
    <property type="match status" value="1"/>
</dbReference>
<evidence type="ECO:0000256" key="3">
    <source>
        <dbReference type="ARBA" id="ARBA00022840"/>
    </source>
</evidence>
<dbReference type="OrthoDB" id="6964321at2"/>
<comment type="caution">
    <text evidence="6">The sequence shown here is derived from an EMBL/GenBank/DDBJ whole genome shotgun (WGS) entry which is preliminary data.</text>
</comment>
<evidence type="ECO:0000313" key="6">
    <source>
        <dbReference type="EMBL" id="KKZ70911.1"/>
    </source>
</evidence>
<evidence type="ECO:0000313" key="7">
    <source>
        <dbReference type="Proteomes" id="UP000265325"/>
    </source>
</evidence>
<dbReference type="GO" id="GO:0046872">
    <property type="term" value="F:metal ion binding"/>
    <property type="evidence" value="ECO:0007669"/>
    <property type="project" value="InterPro"/>
</dbReference>
<dbReference type="Gene3D" id="3.30.470.20">
    <property type="entry name" value="ATP-grasp fold, B domain"/>
    <property type="match status" value="1"/>
</dbReference>
<accession>A0A2P2GHC1</accession>
<evidence type="ECO:0000256" key="1">
    <source>
        <dbReference type="ARBA" id="ARBA00022598"/>
    </source>
</evidence>
<dbReference type="InterPro" id="IPR011761">
    <property type="entry name" value="ATP-grasp"/>
</dbReference>
<dbReference type="GO" id="GO:0016874">
    <property type="term" value="F:ligase activity"/>
    <property type="evidence" value="ECO:0007669"/>
    <property type="project" value="UniProtKB-KW"/>
</dbReference>